<dbReference type="EMBL" id="BSXU01000829">
    <property type="protein sequence ID" value="GMG21878.1"/>
    <property type="molecule type" value="Genomic_DNA"/>
</dbReference>
<sequence length="68" mass="7753">MQLVLSLDQSYGSIGSIQINWRVLYNFYSVATTCSVMQLIDLIYKTIDSSLETRFKDLSDDSDHGDQL</sequence>
<evidence type="ECO:0000313" key="1">
    <source>
        <dbReference type="EMBL" id="GMG21878.1"/>
    </source>
</evidence>
<accession>A0A9W6YUM6</accession>
<dbReference type="AlphaFoldDB" id="A0A9W6YUM6"/>
<protein>
    <submittedName>
        <fullName evidence="1">Unnamed protein product</fullName>
    </submittedName>
</protein>
<evidence type="ECO:0000313" key="2">
    <source>
        <dbReference type="Proteomes" id="UP001165063"/>
    </source>
</evidence>
<comment type="caution">
    <text evidence="1">The sequence shown here is derived from an EMBL/GenBank/DDBJ whole genome shotgun (WGS) entry which is preliminary data.</text>
</comment>
<keyword evidence="2" id="KW-1185">Reference proteome</keyword>
<name>A0A9W6YUM6_AMBMO</name>
<dbReference type="Proteomes" id="UP001165063">
    <property type="component" value="Unassembled WGS sequence"/>
</dbReference>
<reference evidence="1" key="1">
    <citation type="submission" date="2023-04" db="EMBL/GenBank/DDBJ databases">
        <title>Ambrosiozyma monospora NBRC 1965.</title>
        <authorList>
            <person name="Ichikawa N."/>
            <person name="Sato H."/>
            <person name="Tonouchi N."/>
        </authorList>
    </citation>
    <scope>NUCLEOTIDE SEQUENCE</scope>
    <source>
        <strain evidence="1">NBRC 1965</strain>
    </source>
</reference>
<proteinExistence type="predicted"/>
<organism evidence="1 2">
    <name type="scientific">Ambrosiozyma monospora</name>
    <name type="common">Yeast</name>
    <name type="synonym">Endomycopsis monosporus</name>
    <dbReference type="NCBI Taxonomy" id="43982"/>
    <lineage>
        <taxon>Eukaryota</taxon>
        <taxon>Fungi</taxon>
        <taxon>Dikarya</taxon>
        <taxon>Ascomycota</taxon>
        <taxon>Saccharomycotina</taxon>
        <taxon>Pichiomycetes</taxon>
        <taxon>Pichiales</taxon>
        <taxon>Pichiaceae</taxon>
        <taxon>Ambrosiozyma</taxon>
    </lineage>
</organism>
<gene>
    <name evidence="1" type="ORF">Amon01_000231400</name>
</gene>